<evidence type="ECO:0000313" key="3">
    <source>
        <dbReference type="Proteomes" id="UP000032702"/>
    </source>
</evidence>
<gene>
    <name evidence="2" type="ORF">STIAU_8741</name>
</gene>
<dbReference type="Proteomes" id="UP000032702">
    <property type="component" value="Unassembled WGS sequence"/>
</dbReference>
<feature type="region of interest" description="Disordered" evidence="1">
    <location>
        <begin position="594"/>
        <end position="615"/>
    </location>
</feature>
<name>Q08UM4_STIAD</name>
<dbReference type="AlphaFoldDB" id="Q08UM4"/>
<organism evidence="2 3">
    <name type="scientific">Stigmatella aurantiaca (strain DW4/3-1)</name>
    <dbReference type="NCBI Taxonomy" id="378806"/>
    <lineage>
        <taxon>Bacteria</taxon>
        <taxon>Pseudomonadati</taxon>
        <taxon>Myxococcota</taxon>
        <taxon>Myxococcia</taxon>
        <taxon>Myxococcales</taxon>
        <taxon>Cystobacterineae</taxon>
        <taxon>Archangiaceae</taxon>
        <taxon>Stigmatella</taxon>
    </lineage>
</organism>
<protein>
    <submittedName>
        <fullName evidence="2">Uncharacterized protein</fullName>
    </submittedName>
</protein>
<proteinExistence type="predicted"/>
<feature type="region of interest" description="Disordered" evidence="1">
    <location>
        <begin position="547"/>
        <end position="567"/>
    </location>
</feature>
<comment type="caution">
    <text evidence="2">The sequence shown here is derived from an EMBL/GenBank/DDBJ whole genome shotgun (WGS) entry which is preliminary data.</text>
</comment>
<evidence type="ECO:0000256" key="1">
    <source>
        <dbReference type="SAM" id="MobiDB-lite"/>
    </source>
</evidence>
<dbReference type="EMBL" id="AAMD01000127">
    <property type="protein sequence ID" value="EAU64191.1"/>
    <property type="molecule type" value="Genomic_DNA"/>
</dbReference>
<sequence length="669" mass="69730">MLLGHGGQGLLDLLGQFPAQGALLGIGAQAAAQRTNVGLGHVHHLGLVELHRLAPRTGALADEIDADVDGDAVEPRVEGRVPLEVVQVLVNLDERLLRDVHRLLLVLEHAERDGIHLALVALDEEFESALVAVTNALDEGKVVGGQGGCHPSTCEHFPNKSVNGREDCLLAALQAHQQDDQDHHPHDGQHRAKGDLIPLLLFDGAVLGPRPEAVKDIPQHVPAQPLGAALPAVQGRLLVRQALGVRAGGHHHLGRRENARGGHPDELGLTRSALQRRALGSLGEGVVLPALLRGSGRRILLLLGLGRGLRLRGLREAHLRGRLGLNLLGPRQGFLGVGGLQYPLGRQQPVLAGAGIPKFAKALVFQGLVEGLSPLLGGLMGRGGLGVGGEEGPGAQRPLRRGHLRGPQLLVEQGQVRGEPLGHALLAQQFLQPLGHQVLHREHPAPGLALAQRGAVACRGDGPEAIPRLAAASRGGASPLGGAARTPGQGLLASPGPVLAPGGFGHLDDAGATATTNGRIHGADRGPLRGLLGRFRGYHFASRDGRHLHPGHDQGGHDGRSPPSFFLREGIGEGCGQAHPRGRLRVGTQGRTLARPAPALPGTLRSGSGPDAGGVTAPAAPASADFPYMPHLSNSRQMSQQVARWTYGYSPSLSTSTGDVIPLASSITR</sequence>
<evidence type="ECO:0000313" key="2">
    <source>
        <dbReference type="EMBL" id="EAU64191.1"/>
    </source>
</evidence>
<accession>Q08UM4</accession>
<feature type="compositionally biased region" description="Basic and acidic residues" evidence="1">
    <location>
        <begin position="547"/>
        <end position="560"/>
    </location>
</feature>
<reference evidence="2 3" key="1">
    <citation type="submission" date="2006-04" db="EMBL/GenBank/DDBJ databases">
        <authorList>
            <person name="Nierman W.C."/>
        </authorList>
    </citation>
    <scope>NUCLEOTIDE SEQUENCE [LARGE SCALE GENOMIC DNA]</scope>
    <source>
        <strain evidence="2 3">DW4/3-1</strain>
    </source>
</reference>